<evidence type="ECO:0000256" key="5">
    <source>
        <dbReference type="ARBA" id="ARBA00023136"/>
    </source>
</evidence>
<dbReference type="RefSeq" id="WP_128221731.1">
    <property type="nucleotide sequence ID" value="NZ_CP034929.1"/>
</dbReference>
<dbReference type="InterPro" id="IPR005538">
    <property type="entry name" value="LrgA/CidA"/>
</dbReference>
<evidence type="ECO:0000256" key="1">
    <source>
        <dbReference type="ARBA" id="ARBA00004651"/>
    </source>
</evidence>
<feature type="transmembrane region" description="Helical" evidence="6">
    <location>
        <begin position="58"/>
        <end position="79"/>
    </location>
</feature>
<keyword evidence="8" id="KW-1185">Reference proteome</keyword>
<evidence type="ECO:0000256" key="3">
    <source>
        <dbReference type="ARBA" id="ARBA00022692"/>
    </source>
</evidence>
<dbReference type="Proteomes" id="UP001596098">
    <property type="component" value="Unassembled WGS sequence"/>
</dbReference>
<evidence type="ECO:0000256" key="6">
    <source>
        <dbReference type="SAM" id="Phobius"/>
    </source>
</evidence>
<dbReference type="Pfam" id="PF03788">
    <property type="entry name" value="LrgA"/>
    <property type="match status" value="1"/>
</dbReference>
<accession>A0ABW1R0D8</accession>
<gene>
    <name evidence="7" type="ORF">ACFPWU_10385</name>
</gene>
<dbReference type="EMBL" id="JBHSQI010000005">
    <property type="protein sequence ID" value="MFC6154065.1"/>
    <property type="molecule type" value="Genomic_DNA"/>
</dbReference>
<evidence type="ECO:0000256" key="2">
    <source>
        <dbReference type="ARBA" id="ARBA00022475"/>
    </source>
</evidence>
<dbReference type="PANTHER" id="PTHR33931:SF2">
    <property type="entry name" value="HOLIN-LIKE PROTEIN CIDA"/>
    <property type="match status" value="1"/>
</dbReference>
<proteinExistence type="predicted"/>
<comment type="caution">
    <text evidence="7">The sequence shown here is derived from an EMBL/GenBank/DDBJ whole genome shotgun (WGS) entry which is preliminary data.</text>
</comment>
<name>A0ABW1R0D8_9ACTN</name>
<feature type="transmembrane region" description="Helical" evidence="6">
    <location>
        <begin position="30"/>
        <end position="46"/>
    </location>
</feature>
<evidence type="ECO:0000256" key="4">
    <source>
        <dbReference type="ARBA" id="ARBA00022989"/>
    </source>
</evidence>
<keyword evidence="4 6" id="KW-1133">Transmembrane helix</keyword>
<keyword evidence="3 6" id="KW-0812">Transmembrane</keyword>
<sequence>MIRGLTVLLLCQFLGGVVVALTRLPVPGPVVGMVLLLGWLAWRRPADDSGTVRVSEALLKHLQLLFVPAGVGVVAYLTVLREHALPLGVSLVVSWLAGLLVVGWIVQGALAWRGRADQEAPRA</sequence>
<protein>
    <submittedName>
        <fullName evidence="7">CidA/LrgA family protein</fullName>
    </submittedName>
</protein>
<dbReference type="PANTHER" id="PTHR33931">
    <property type="entry name" value="HOLIN-LIKE PROTEIN CIDA-RELATED"/>
    <property type="match status" value="1"/>
</dbReference>
<feature type="transmembrane region" description="Helical" evidence="6">
    <location>
        <begin position="85"/>
        <end position="106"/>
    </location>
</feature>
<keyword evidence="5 6" id="KW-0472">Membrane</keyword>
<evidence type="ECO:0000313" key="8">
    <source>
        <dbReference type="Proteomes" id="UP001596098"/>
    </source>
</evidence>
<keyword evidence="2" id="KW-1003">Cell membrane</keyword>
<reference evidence="8" key="1">
    <citation type="journal article" date="2019" name="Int. J. Syst. Evol. Microbiol.">
        <title>The Global Catalogue of Microorganisms (GCM) 10K type strain sequencing project: providing services to taxonomists for standard genome sequencing and annotation.</title>
        <authorList>
            <consortium name="The Broad Institute Genomics Platform"/>
            <consortium name="The Broad Institute Genome Sequencing Center for Infectious Disease"/>
            <person name="Wu L."/>
            <person name="Ma J."/>
        </authorList>
    </citation>
    <scope>NUCLEOTIDE SEQUENCE [LARGE SCALE GENOMIC DNA]</scope>
    <source>
        <strain evidence="8">DFY28</strain>
    </source>
</reference>
<comment type="subcellular location">
    <subcellularLocation>
        <location evidence="1">Cell membrane</location>
        <topology evidence="1">Multi-pass membrane protein</topology>
    </subcellularLocation>
</comment>
<evidence type="ECO:0000313" key="7">
    <source>
        <dbReference type="EMBL" id="MFC6154065.1"/>
    </source>
</evidence>
<organism evidence="7 8">
    <name type="scientific">Nocardioides yefusunii</name>
    <dbReference type="NCBI Taxonomy" id="2500546"/>
    <lineage>
        <taxon>Bacteria</taxon>
        <taxon>Bacillati</taxon>
        <taxon>Actinomycetota</taxon>
        <taxon>Actinomycetes</taxon>
        <taxon>Propionibacteriales</taxon>
        <taxon>Nocardioidaceae</taxon>
        <taxon>Nocardioides</taxon>
    </lineage>
</organism>